<gene>
    <name evidence="2" type="primary">RvY_03133-1</name>
    <name evidence="2" type="synonym">RvY_03133.1</name>
    <name evidence="2" type="ORF">RvY_03133</name>
</gene>
<evidence type="ECO:0000256" key="1">
    <source>
        <dbReference type="SAM" id="MobiDB-lite"/>
    </source>
</evidence>
<evidence type="ECO:0000313" key="3">
    <source>
        <dbReference type="Proteomes" id="UP000186922"/>
    </source>
</evidence>
<evidence type="ECO:0000313" key="2">
    <source>
        <dbReference type="EMBL" id="GAU90759.1"/>
    </source>
</evidence>
<dbReference type="Proteomes" id="UP000186922">
    <property type="component" value="Unassembled WGS sequence"/>
</dbReference>
<keyword evidence="3" id="KW-1185">Reference proteome</keyword>
<reference evidence="2 3" key="1">
    <citation type="journal article" date="2016" name="Nat. Commun.">
        <title>Extremotolerant tardigrade genome and improved radiotolerance of human cultured cells by tardigrade-unique protein.</title>
        <authorList>
            <person name="Hashimoto T."/>
            <person name="Horikawa D.D."/>
            <person name="Saito Y."/>
            <person name="Kuwahara H."/>
            <person name="Kozuka-Hata H."/>
            <person name="Shin-I T."/>
            <person name="Minakuchi Y."/>
            <person name="Ohishi K."/>
            <person name="Motoyama A."/>
            <person name="Aizu T."/>
            <person name="Enomoto A."/>
            <person name="Kondo K."/>
            <person name="Tanaka S."/>
            <person name="Hara Y."/>
            <person name="Koshikawa S."/>
            <person name="Sagara H."/>
            <person name="Miura T."/>
            <person name="Yokobori S."/>
            <person name="Miyagawa K."/>
            <person name="Suzuki Y."/>
            <person name="Kubo T."/>
            <person name="Oyama M."/>
            <person name="Kohara Y."/>
            <person name="Fujiyama A."/>
            <person name="Arakawa K."/>
            <person name="Katayama T."/>
            <person name="Toyoda A."/>
            <person name="Kunieda T."/>
        </authorList>
    </citation>
    <scope>NUCLEOTIDE SEQUENCE [LARGE SCALE GENOMIC DNA]</scope>
    <source>
        <strain evidence="2 3">YOKOZUNA-1</strain>
    </source>
</reference>
<feature type="compositionally biased region" description="Basic and acidic residues" evidence="1">
    <location>
        <begin position="165"/>
        <end position="177"/>
    </location>
</feature>
<organism evidence="2 3">
    <name type="scientific">Ramazzottius varieornatus</name>
    <name type="common">Water bear</name>
    <name type="synonym">Tardigrade</name>
    <dbReference type="NCBI Taxonomy" id="947166"/>
    <lineage>
        <taxon>Eukaryota</taxon>
        <taxon>Metazoa</taxon>
        <taxon>Ecdysozoa</taxon>
        <taxon>Tardigrada</taxon>
        <taxon>Eutardigrada</taxon>
        <taxon>Parachela</taxon>
        <taxon>Hypsibioidea</taxon>
        <taxon>Ramazzottiidae</taxon>
        <taxon>Ramazzottius</taxon>
    </lineage>
</organism>
<protein>
    <submittedName>
        <fullName evidence="2">Uncharacterized protein</fullName>
    </submittedName>
</protein>
<dbReference type="EMBL" id="BDGG01000001">
    <property type="protein sequence ID" value="GAU90759.1"/>
    <property type="molecule type" value="Genomic_DNA"/>
</dbReference>
<feature type="compositionally biased region" description="Polar residues" evidence="1">
    <location>
        <begin position="209"/>
        <end position="223"/>
    </location>
</feature>
<feature type="region of interest" description="Disordered" evidence="1">
    <location>
        <begin position="146"/>
        <end position="272"/>
    </location>
</feature>
<sequence>MQANHTTQSGHIRDTWTATLERDVTQASISFGVPITPKKDTRKDPACKPGPFTAITPPTHQSILKNYHGSKLDQNLAKDDPSSEQEAELYLEFDQAVKLPSSQYPSKFTFVSLDEAINDLVRNQWNIPVQMFPVYDERLTSVNVAQAAHEARRTRSPSQATGEANHIELPRRKEPATRPKKPHEPGLPSSLPVNLEQDVTVLERRSSKTVRTPPQKEVQSTADDQSEEAAYQEDRLRQGMDSRDEGPGSQPTSFRVCQDPPTMVNNLEVGSR</sequence>
<dbReference type="AlphaFoldDB" id="A0A1D1ULZ7"/>
<accession>A0A1D1ULZ7</accession>
<proteinExistence type="predicted"/>
<comment type="caution">
    <text evidence="2">The sequence shown here is derived from an EMBL/GenBank/DDBJ whole genome shotgun (WGS) entry which is preliminary data.</text>
</comment>
<name>A0A1D1ULZ7_RAMVA</name>
<feature type="region of interest" description="Disordered" evidence="1">
    <location>
        <begin position="34"/>
        <end position="59"/>
    </location>
</feature>
<feature type="compositionally biased region" description="Basic and acidic residues" evidence="1">
    <location>
        <begin position="37"/>
        <end position="46"/>
    </location>
</feature>
<feature type="compositionally biased region" description="Basic and acidic residues" evidence="1">
    <location>
        <begin position="232"/>
        <end position="246"/>
    </location>
</feature>